<feature type="domain" description="E3 ubiquitin-protein ligase DCST1-like C-terminal" evidence="8">
    <location>
        <begin position="655"/>
        <end position="697"/>
    </location>
</feature>
<evidence type="ECO:0000313" key="10">
    <source>
        <dbReference type="Proteomes" id="UP001230051"/>
    </source>
</evidence>
<feature type="domain" description="Dendritic cell-specific transmembrane protein-like" evidence="7">
    <location>
        <begin position="416"/>
        <end position="606"/>
    </location>
</feature>
<comment type="subcellular location">
    <subcellularLocation>
        <location evidence="1">Membrane</location>
        <topology evidence="1">Multi-pass membrane protein</topology>
    </subcellularLocation>
</comment>
<proteinExistence type="predicted"/>
<protein>
    <submittedName>
        <fullName evidence="9">E3 ubiquitin-protein ligase DCST1</fullName>
    </submittedName>
</protein>
<dbReference type="InterPro" id="IPR058842">
    <property type="entry name" value="DCST1_C"/>
</dbReference>
<feature type="region of interest" description="Disordered" evidence="5">
    <location>
        <begin position="1"/>
        <end position="44"/>
    </location>
</feature>
<dbReference type="GO" id="GO:0016020">
    <property type="term" value="C:membrane"/>
    <property type="evidence" value="ECO:0007669"/>
    <property type="project" value="UniProtKB-SubCell"/>
</dbReference>
<feature type="transmembrane region" description="Helical" evidence="6">
    <location>
        <begin position="562"/>
        <end position="581"/>
    </location>
</feature>
<accession>A0AAD8CPW8</accession>
<dbReference type="Pfam" id="PF26037">
    <property type="entry name" value="zf-RING_DCST1_C"/>
    <property type="match status" value="1"/>
</dbReference>
<feature type="transmembrane region" description="Helical" evidence="6">
    <location>
        <begin position="76"/>
        <end position="94"/>
    </location>
</feature>
<dbReference type="AlphaFoldDB" id="A0AAD8CPW8"/>
<evidence type="ECO:0000259" key="8">
    <source>
        <dbReference type="Pfam" id="PF26037"/>
    </source>
</evidence>
<dbReference type="InterPro" id="IPR051856">
    <property type="entry name" value="CSR-E3_Ligase_Protein"/>
</dbReference>
<keyword evidence="10" id="KW-1185">Reference proteome</keyword>
<organism evidence="9 10">
    <name type="scientific">Acipenser oxyrinchus oxyrinchus</name>
    <dbReference type="NCBI Taxonomy" id="40147"/>
    <lineage>
        <taxon>Eukaryota</taxon>
        <taxon>Metazoa</taxon>
        <taxon>Chordata</taxon>
        <taxon>Craniata</taxon>
        <taxon>Vertebrata</taxon>
        <taxon>Euteleostomi</taxon>
        <taxon>Actinopterygii</taxon>
        <taxon>Chondrostei</taxon>
        <taxon>Acipenseriformes</taxon>
        <taxon>Acipenseridae</taxon>
        <taxon>Acipenser</taxon>
    </lineage>
</organism>
<name>A0AAD8CPW8_ACIOX</name>
<evidence type="ECO:0000259" key="7">
    <source>
        <dbReference type="Pfam" id="PF07782"/>
    </source>
</evidence>
<evidence type="ECO:0000256" key="3">
    <source>
        <dbReference type="ARBA" id="ARBA00022989"/>
    </source>
</evidence>
<evidence type="ECO:0000256" key="1">
    <source>
        <dbReference type="ARBA" id="ARBA00004141"/>
    </source>
</evidence>
<feature type="transmembrane region" description="Helical" evidence="6">
    <location>
        <begin position="106"/>
        <end position="123"/>
    </location>
</feature>
<evidence type="ECO:0000256" key="5">
    <source>
        <dbReference type="SAM" id="MobiDB-lite"/>
    </source>
</evidence>
<dbReference type="Pfam" id="PF07782">
    <property type="entry name" value="DC_STAMP"/>
    <property type="match status" value="1"/>
</dbReference>
<dbReference type="PANTHER" id="PTHR21041:SF17">
    <property type="entry name" value="E3 UBIQUITIN-PROTEIN LIGASE DCST1"/>
    <property type="match status" value="1"/>
</dbReference>
<evidence type="ECO:0000256" key="2">
    <source>
        <dbReference type="ARBA" id="ARBA00022692"/>
    </source>
</evidence>
<sequence>MVKKKETKDCKNKPKDKNTPKENGKPEEKDKPKNRKKTTNRKAPRTTLHRVCTRVLPRCATRFLFSGPKEFPVTKFMMGMGFGALFGIVLYYGLVHKLSMYEEHKIYIVYALIGVCALGWGFSSQFRCSILLIAPNMLGAEGRAYIMVFVLAGLYHGPIANINNNVQDVAYSMGCTVEMQVNHSKQMWRVMMDPFKQMVHDMVEGKKDFEKESKEIQTKFSLINEQVMGEYGYSNLNSEAVKKEKTTQERFDIKTKLRCEYVVEEGVYRCKGWFKLKWKQCMDTIKVPIINHILCIPMTFDFLCNIMKLMTKWCKDKIPVEGNFGQTYDMLNDSVEHMGEEFSSSMVVKKTEQESLVGMKFNKAQITEDLKLKLNNKKTLLNNVMGFIQVLLSCTFVFIFISAFGYSNKYNRDIRFDNIYINTYFRQIDARRKKLGKRHLLPFKKAERCDFIFPWSLSMHASEIKTFMMSMLQIIPLAIFIGTLLAIDWSLYKIFRVIRKHSYTEYSFSSSHHIEITVGGRSMLATLLRKTIGAFNTSSNTEIKTNNLRCLPDPQAMSRSDYLWTILPILAMTLLCCLQVYTSRLRRVIASFYFPQREKKRTLFLYNEQIRKRITYVETQRKRIMMRARVGRVLAHSVMGSLYRWSPCLRCCVRRRCFVCSEVQSRLSFVCPAEGCGTVYCRQCWKDMRQFCFACTSFSEFISDDGDSEYDMKYAH</sequence>
<reference evidence="9" key="1">
    <citation type="submission" date="2022-02" db="EMBL/GenBank/DDBJ databases">
        <title>Atlantic sturgeon de novo genome assembly.</title>
        <authorList>
            <person name="Stock M."/>
            <person name="Klopp C."/>
            <person name="Guiguen Y."/>
            <person name="Cabau C."/>
            <person name="Parinello H."/>
            <person name="Santidrian Yebra-Pimentel E."/>
            <person name="Kuhl H."/>
            <person name="Dirks R.P."/>
            <person name="Guessner J."/>
            <person name="Wuertz S."/>
            <person name="Du K."/>
            <person name="Schartl M."/>
        </authorList>
    </citation>
    <scope>NUCLEOTIDE SEQUENCE</scope>
    <source>
        <strain evidence="9">STURGEONOMICS-FGT-2020</strain>
        <tissue evidence="9">Whole blood</tissue>
    </source>
</reference>
<keyword evidence="3 6" id="KW-1133">Transmembrane helix</keyword>
<keyword evidence="4 6" id="KW-0472">Membrane</keyword>
<evidence type="ECO:0000256" key="6">
    <source>
        <dbReference type="SAM" id="Phobius"/>
    </source>
</evidence>
<feature type="compositionally biased region" description="Basic residues" evidence="5">
    <location>
        <begin position="32"/>
        <end position="44"/>
    </location>
</feature>
<keyword evidence="2 6" id="KW-0812">Transmembrane</keyword>
<dbReference type="InterPro" id="IPR012858">
    <property type="entry name" value="DC_STAMP-like"/>
</dbReference>
<evidence type="ECO:0000256" key="4">
    <source>
        <dbReference type="ARBA" id="ARBA00023136"/>
    </source>
</evidence>
<feature type="compositionally biased region" description="Basic and acidic residues" evidence="5">
    <location>
        <begin position="1"/>
        <end position="31"/>
    </location>
</feature>
<dbReference type="Proteomes" id="UP001230051">
    <property type="component" value="Unassembled WGS sequence"/>
</dbReference>
<feature type="transmembrane region" description="Helical" evidence="6">
    <location>
        <begin position="384"/>
        <end position="406"/>
    </location>
</feature>
<evidence type="ECO:0000313" key="9">
    <source>
        <dbReference type="EMBL" id="KAK1154766.1"/>
    </source>
</evidence>
<dbReference type="PANTHER" id="PTHR21041">
    <property type="entry name" value="DENDRITIC CELL-SPECIFIC TRANSMEMBRANE PROTEIN"/>
    <property type="match status" value="1"/>
</dbReference>
<gene>
    <name evidence="9" type="primary">DCST1</name>
    <name evidence="9" type="ORF">AOXY_G28304</name>
</gene>
<dbReference type="EMBL" id="JAGXEW010000034">
    <property type="protein sequence ID" value="KAK1154766.1"/>
    <property type="molecule type" value="Genomic_DNA"/>
</dbReference>
<comment type="caution">
    <text evidence="9">The sequence shown here is derived from an EMBL/GenBank/DDBJ whole genome shotgun (WGS) entry which is preliminary data.</text>
</comment>
<feature type="transmembrane region" description="Helical" evidence="6">
    <location>
        <begin position="467"/>
        <end position="487"/>
    </location>
</feature>